<dbReference type="Proteomes" id="UP000308600">
    <property type="component" value="Unassembled WGS sequence"/>
</dbReference>
<evidence type="ECO:0000313" key="1">
    <source>
        <dbReference type="EMBL" id="TFK61694.1"/>
    </source>
</evidence>
<keyword evidence="2" id="KW-1185">Reference proteome</keyword>
<sequence>MLDQPREVFPPELEEVIFSLALHADWESAQHLILVAKRVNQWLIPQIYQVAILSGKWKPRVYLKNKRRAVSDEKKLTHYGKYVRHIMVYGPLVYAYDQGVHNVGETLLACPHVFNVALWITADKYDKILVAQLLTLRLTHLSFDIGAFKTVHAQDPPTLLPISFPSVTHFEHISSVNIINHAEIRGYFPALTHLALNPSVGNEMFTSPDILKALNDRQMKALIWYGNEVQSPSPVEIPFPQNHRFDDPRIVMLAYGQGYLDTWYNGTRGGSSLWRVADKIIAARRVASHAQLLGD</sequence>
<gene>
    <name evidence="1" type="ORF">BDN72DRAFT_965014</name>
</gene>
<name>A0ACD3A8G6_9AGAR</name>
<organism evidence="1 2">
    <name type="scientific">Pluteus cervinus</name>
    <dbReference type="NCBI Taxonomy" id="181527"/>
    <lineage>
        <taxon>Eukaryota</taxon>
        <taxon>Fungi</taxon>
        <taxon>Dikarya</taxon>
        <taxon>Basidiomycota</taxon>
        <taxon>Agaricomycotina</taxon>
        <taxon>Agaricomycetes</taxon>
        <taxon>Agaricomycetidae</taxon>
        <taxon>Agaricales</taxon>
        <taxon>Pluteineae</taxon>
        <taxon>Pluteaceae</taxon>
        <taxon>Pluteus</taxon>
    </lineage>
</organism>
<evidence type="ECO:0000313" key="2">
    <source>
        <dbReference type="Proteomes" id="UP000308600"/>
    </source>
</evidence>
<proteinExistence type="predicted"/>
<dbReference type="EMBL" id="ML208636">
    <property type="protein sequence ID" value="TFK61694.1"/>
    <property type="molecule type" value="Genomic_DNA"/>
</dbReference>
<reference evidence="1 2" key="1">
    <citation type="journal article" date="2019" name="Nat. Ecol. Evol.">
        <title>Megaphylogeny resolves global patterns of mushroom evolution.</title>
        <authorList>
            <person name="Varga T."/>
            <person name="Krizsan K."/>
            <person name="Foldi C."/>
            <person name="Dima B."/>
            <person name="Sanchez-Garcia M."/>
            <person name="Sanchez-Ramirez S."/>
            <person name="Szollosi G.J."/>
            <person name="Szarkandi J.G."/>
            <person name="Papp V."/>
            <person name="Albert L."/>
            <person name="Andreopoulos W."/>
            <person name="Angelini C."/>
            <person name="Antonin V."/>
            <person name="Barry K.W."/>
            <person name="Bougher N.L."/>
            <person name="Buchanan P."/>
            <person name="Buyck B."/>
            <person name="Bense V."/>
            <person name="Catcheside P."/>
            <person name="Chovatia M."/>
            <person name="Cooper J."/>
            <person name="Damon W."/>
            <person name="Desjardin D."/>
            <person name="Finy P."/>
            <person name="Geml J."/>
            <person name="Haridas S."/>
            <person name="Hughes K."/>
            <person name="Justo A."/>
            <person name="Karasinski D."/>
            <person name="Kautmanova I."/>
            <person name="Kiss B."/>
            <person name="Kocsube S."/>
            <person name="Kotiranta H."/>
            <person name="LaButti K.M."/>
            <person name="Lechner B.E."/>
            <person name="Liimatainen K."/>
            <person name="Lipzen A."/>
            <person name="Lukacs Z."/>
            <person name="Mihaltcheva S."/>
            <person name="Morgado L.N."/>
            <person name="Niskanen T."/>
            <person name="Noordeloos M.E."/>
            <person name="Ohm R.A."/>
            <person name="Ortiz-Santana B."/>
            <person name="Ovrebo C."/>
            <person name="Racz N."/>
            <person name="Riley R."/>
            <person name="Savchenko A."/>
            <person name="Shiryaev A."/>
            <person name="Soop K."/>
            <person name="Spirin V."/>
            <person name="Szebenyi C."/>
            <person name="Tomsovsky M."/>
            <person name="Tulloss R.E."/>
            <person name="Uehling J."/>
            <person name="Grigoriev I.V."/>
            <person name="Vagvolgyi C."/>
            <person name="Papp T."/>
            <person name="Martin F.M."/>
            <person name="Miettinen O."/>
            <person name="Hibbett D.S."/>
            <person name="Nagy L.G."/>
        </authorList>
    </citation>
    <scope>NUCLEOTIDE SEQUENCE [LARGE SCALE GENOMIC DNA]</scope>
    <source>
        <strain evidence="1 2">NL-1719</strain>
    </source>
</reference>
<accession>A0ACD3A8G6</accession>
<protein>
    <submittedName>
        <fullName evidence="1">Uncharacterized protein</fullName>
    </submittedName>
</protein>